<dbReference type="Pfam" id="PF11890">
    <property type="entry name" value="DUF3410"/>
    <property type="match status" value="1"/>
</dbReference>
<dbReference type="CDD" id="cd12158">
    <property type="entry name" value="ErythrP_dh"/>
    <property type="match status" value="1"/>
</dbReference>
<feature type="active site" evidence="5">
    <location>
        <position position="242"/>
    </location>
</feature>
<sequence length="377" mass="41476">MLQPFTLLVDENMPFAPELLSPFGQVITKSGRELCADDLINIDALMVRSVTKVDETLLAKANRLQFVGTATIGTDHIHKELLAARGIGFASAPGCNRIAVGEYVITSLLACAQYRGEQLAGKRLAVVGSGNTGNAVAQRAEAVGMKVLRYDPPLAAKGQSHWTFCQFEDVLNADVISLHVPLTRDGEHATYHLFDAEVLNQLRPEQILINACRGEVVDNQALLRCVQAKLAPALIWDVWEAEPNVLTDLVPYPFITTPHIAGYSLDGKMRGTQMITQALCQHLNFLYVDHSQQFLPAPTLSSIELTAPIEQATLGQLTQLIYNVFADDRRFRRDGLTAIGFDRLRKTYPQRREFATLSIRGVSDPRLAALGFALDPA</sequence>
<accession>A0ABW9G2K2</accession>
<evidence type="ECO:0000256" key="5">
    <source>
        <dbReference type="HAMAP-Rule" id="MF_01825"/>
    </source>
</evidence>
<feature type="binding site" evidence="5">
    <location>
        <position position="49"/>
    </location>
    <ligand>
        <name>substrate</name>
    </ligand>
</feature>
<dbReference type="InterPro" id="IPR024531">
    <property type="entry name" value="Erythronate-4-P_DHase_dimer"/>
</dbReference>
<evidence type="ECO:0000313" key="8">
    <source>
        <dbReference type="EMBL" id="MFM2483702.1"/>
    </source>
</evidence>
<dbReference type="SUPFAM" id="SSF52283">
    <property type="entry name" value="Formate/glycerate dehydrogenase catalytic domain-like"/>
    <property type="match status" value="1"/>
</dbReference>
<comment type="similarity">
    <text evidence="5">Belongs to the D-isomer specific 2-hydroxyacid dehydrogenase family. PdxB subfamily.</text>
</comment>
<dbReference type="Gene3D" id="3.30.1370.170">
    <property type="match status" value="1"/>
</dbReference>
<evidence type="ECO:0000256" key="1">
    <source>
        <dbReference type="ARBA" id="ARBA00022490"/>
    </source>
</evidence>
<dbReference type="Pfam" id="PF02826">
    <property type="entry name" value="2-Hacid_dh_C"/>
    <property type="match status" value="1"/>
</dbReference>
<dbReference type="InterPro" id="IPR038251">
    <property type="entry name" value="PdxB_dimer_sf"/>
</dbReference>
<feature type="binding site" evidence="5">
    <location>
        <position position="151"/>
    </location>
    <ligand>
        <name>NAD(+)</name>
        <dbReference type="ChEBI" id="CHEBI:57540"/>
    </ligand>
</feature>
<dbReference type="InterPro" id="IPR006140">
    <property type="entry name" value="D-isomer_DH_NAD-bd"/>
</dbReference>
<dbReference type="InterPro" id="IPR036291">
    <property type="entry name" value="NAD(P)-bd_dom_sf"/>
</dbReference>
<keyword evidence="3 5" id="KW-0520">NAD</keyword>
<dbReference type="InterPro" id="IPR020921">
    <property type="entry name" value="Erythronate-4-P_DHase"/>
</dbReference>
<dbReference type="RefSeq" id="WP_408621864.1">
    <property type="nucleotide sequence ID" value="NZ_JBEQCT010000001.1"/>
</dbReference>
<evidence type="ECO:0000259" key="6">
    <source>
        <dbReference type="Pfam" id="PF02826"/>
    </source>
</evidence>
<dbReference type="Gene3D" id="3.40.50.720">
    <property type="entry name" value="NAD(P)-binding Rossmann-like Domain"/>
    <property type="match status" value="2"/>
</dbReference>
<dbReference type="EC" id="1.1.1.290" evidence="5"/>
<gene>
    <name evidence="5" type="primary">pdxB</name>
    <name evidence="8" type="ORF">ABUE30_01215</name>
</gene>
<feature type="domain" description="Erythronate-4-phosphate dehydrogenase dimerisation" evidence="7">
    <location>
        <begin position="294"/>
        <end position="362"/>
    </location>
</feature>
<keyword evidence="2 5" id="KW-0560">Oxidoreductase</keyword>
<feature type="binding site" evidence="5">
    <location>
        <position position="237"/>
    </location>
    <ligand>
        <name>NAD(+)</name>
        <dbReference type="ChEBI" id="CHEBI:57540"/>
    </ligand>
</feature>
<feature type="binding site" evidence="5">
    <location>
        <position position="71"/>
    </location>
    <ligand>
        <name>substrate</name>
    </ligand>
</feature>
<organism evidence="8 9">
    <name type="scientific">Celerinatantimonas yamalensis</name>
    <dbReference type="NCBI Taxonomy" id="559956"/>
    <lineage>
        <taxon>Bacteria</taxon>
        <taxon>Pseudomonadati</taxon>
        <taxon>Pseudomonadota</taxon>
        <taxon>Gammaproteobacteria</taxon>
        <taxon>Celerinatantimonadaceae</taxon>
        <taxon>Celerinatantimonas</taxon>
    </lineage>
</organism>
<name>A0ABW9G2K2_9GAMM</name>
<protein>
    <recommendedName>
        <fullName evidence="5">Erythronate-4-phosphate dehydrogenase</fullName>
        <ecNumber evidence="5">1.1.1.290</ecNumber>
    </recommendedName>
</protein>
<feature type="active site" evidence="5">
    <location>
        <position position="213"/>
    </location>
</feature>
<comment type="catalytic activity">
    <reaction evidence="5">
        <text>4-phospho-D-erythronate + NAD(+) = (R)-3-hydroxy-2-oxo-4-phosphooxybutanoate + NADH + H(+)</text>
        <dbReference type="Rhea" id="RHEA:18829"/>
        <dbReference type="ChEBI" id="CHEBI:15378"/>
        <dbReference type="ChEBI" id="CHEBI:57540"/>
        <dbReference type="ChEBI" id="CHEBI:57945"/>
        <dbReference type="ChEBI" id="CHEBI:58538"/>
        <dbReference type="ChEBI" id="CHEBI:58766"/>
        <dbReference type="EC" id="1.1.1.290"/>
    </reaction>
</comment>
<comment type="subunit">
    <text evidence="5">Homodimer.</text>
</comment>
<evidence type="ECO:0000313" key="9">
    <source>
        <dbReference type="Proteomes" id="UP001629953"/>
    </source>
</evidence>
<dbReference type="HAMAP" id="MF_01825">
    <property type="entry name" value="PdxB"/>
    <property type="match status" value="1"/>
</dbReference>
<dbReference type="SUPFAM" id="SSF51735">
    <property type="entry name" value="NAD(P)-binding Rossmann-fold domains"/>
    <property type="match status" value="1"/>
</dbReference>
<feature type="binding site" evidence="5">
    <location>
        <position position="262"/>
    </location>
    <ligand>
        <name>NAD(+)</name>
        <dbReference type="ChEBI" id="CHEBI:57540"/>
    </ligand>
</feature>
<evidence type="ECO:0000256" key="3">
    <source>
        <dbReference type="ARBA" id="ARBA00023027"/>
    </source>
</evidence>
<evidence type="ECO:0000259" key="7">
    <source>
        <dbReference type="Pfam" id="PF11890"/>
    </source>
</evidence>
<keyword evidence="1 5" id="KW-0963">Cytoplasm</keyword>
<evidence type="ECO:0000256" key="2">
    <source>
        <dbReference type="ARBA" id="ARBA00023002"/>
    </source>
</evidence>
<dbReference type="PANTHER" id="PTHR42938">
    <property type="entry name" value="FORMATE DEHYDROGENASE 1"/>
    <property type="match status" value="1"/>
</dbReference>
<comment type="function">
    <text evidence="5">Catalyzes the oxidation of erythronate-4-phosphate to 3-hydroxy-2-oxo-4-phosphonooxybutanoate.</text>
</comment>
<feature type="active site" description="Proton donor" evidence="5">
    <location>
        <position position="259"/>
    </location>
</feature>
<dbReference type="Proteomes" id="UP001629953">
    <property type="component" value="Unassembled WGS sequence"/>
</dbReference>
<comment type="caution">
    <text evidence="5">Lacks conserved residue(s) required for the propagation of feature annotation.</text>
</comment>
<keyword evidence="9" id="KW-1185">Reference proteome</keyword>
<comment type="subcellular location">
    <subcellularLocation>
        <location evidence="5">Cytoplasm</location>
    </subcellularLocation>
</comment>
<reference evidence="8 9" key="1">
    <citation type="journal article" date="2013" name="Int. J. Syst. Evol. Microbiol.">
        <title>Celerinatantimonas yamalensis sp. nov., a cold-adapted diazotrophic bacterium from a cold permafrost brine.</title>
        <authorList>
            <person name="Shcherbakova V."/>
            <person name="Chuvilskaya N."/>
            <person name="Rivkina E."/>
            <person name="Demidov N."/>
            <person name="Uchaeva V."/>
            <person name="Suetin S."/>
            <person name="Suzina N."/>
            <person name="Gilichinsky D."/>
        </authorList>
    </citation>
    <scope>NUCLEOTIDE SEQUENCE [LARGE SCALE GENOMIC DNA]</scope>
    <source>
        <strain evidence="8 9">C7</strain>
    </source>
</reference>
<comment type="caution">
    <text evidence="8">The sequence shown here is derived from an EMBL/GenBank/DDBJ whole genome shotgun (WGS) entry which is preliminary data.</text>
</comment>
<evidence type="ECO:0000256" key="4">
    <source>
        <dbReference type="ARBA" id="ARBA00023096"/>
    </source>
</evidence>
<keyword evidence="4 5" id="KW-0664">Pyridoxine biosynthesis</keyword>
<comment type="pathway">
    <text evidence="5">Cofactor biosynthesis; pyridoxine 5'-phosphate biosynthesis; pyridoxine 5'-phosphate from D-erythrose 4-phosphate: step 2/5.</text>
</comment>
<feature type="domain" description="D-isomer specific 2-hydroxyacid dehydrogenase NAD-binding" evidence="6">
    <location>
        <begin position="113"/>
        <end position="261"/>
    </location>
</feature>
<dbReference type="PANTHER" id="PTHR42938:SF9">
    <property type="entry name" value="FORMATE DEHYDROGENASE 1"/>
    <property type="match status" value="1"/>
</dbReference>
<feature type="binding site" evidence="5">
    <location>
        <position position="263"/>
    </location>
    <ligand>
        <name>substrate</name>
    </ligand>
</feature>
<proteinExistence type="inferred from homology"/>
<dbReference type="EMBL" id="JBEQCT010000001">
    <property type="protein sequence ID" value="MFM2483702.1"/>
    <property type="molecule type" value="Genomic_DNA"/>
</dbReference>